<dbReference type="Proteomes" id="UP000429811">
    <property type="component" value="Unassembled WGS sequence"/>
</dbReference>
<dbReference type="EMBL" id="WKPO01000005">
    <property type="protein sequence ID" value="MSB48051.1"/>
    <property type="molecule type" value="Genomic_DNA"/>
</dbReference>
<dbReference type="InterPro" id="IPR053842">
    <property type="entry name" value="NikA-like"/>
</dbReference>
<evidence type="ECO:0000313" key="2">
    <source>
        <dbReference type="Proteomes" id="UP000429811"/>
    </source>
</evidence>
<sequence length="102" mass="11388">MPKPYKTITLRLNADEYAHLQAQAGATGLKMEPLLRQLIMGVELRPRPPDTYAALLRELSAIGNNVNQLAHQANARGEATRDEITEAARLVRQMARLVRDTL</sequence>
<accession>A0A6I2RBA0</accession>
<protein>
    <submittedName>
        <fullName evidence="1">Plasmid mobilization relaxosome protein MobC</fullName>
    </submittedName>
</protein>
<dbReference type="AlphaFoldDB" id="A0A6I2RBA0"/>
<evidence type="ECO:0000313" key="1">
    <source>
        <dbReference type="EMBL" id="MSB48051.1"/>
    </source>
</evidence>
<dbReference type="Pfam" id="PF21983">
    <property type="entry name" value="NikA-like"/>
    <property type="match status" value="1"/>
</dbReference>
<comment type="caution">
    <text evidence="1">The sequence shown here is derived from an EMBL/GenBank/DDBJ whole genome shotgun (WGS) entry which is preliminary data.</text>
</comment>
<reference evidence="1 2" key="1">
    <citation type="journal article" date="2019" name="Nat. Med.">
        <title>A library of human gut bacterial isolates paired with longitudinal multiomics data enables mechanistic microbiome research.</title>
        <authorList>
            <person name="Poyet M."/>
            <person name="Groussin M."/>
            <person name="Gibbons S.M."/>
            <person name="Avila-Pacheco J."/>
            <person name="Jiang X."/>
            <person name="Kearney S.M."/>
            <person name="Perrotta A.R."/>
            <person name="Berdy B."/>
            <person name="Zhao S."/>
            <person name="Lieberman T.D."/>
            <person name="Swanson P.K."/>
            <person name="Smith M."/>
            <person name="Roesemann S."/>
            <person name="Alexander J.E."/>
            <person name="Rich S.A."/>
            <person name="Livny J."/>
            <person name="Vlamakis H."/>
            <person name="Clish C."/>
            <person name="Bullock K."/>
            <person name="Deik A."/>
            <person name="Scott J."/>
            <person name="Pierce K.A."/>
            <person name="Xavier R.J."/>
            <person name="Alm E.J."/>
        </authorList>
    </citation>
    <scope>NUCLEOTIDE SEQUENCE [LARGE SCALE GENOMIC DNA]</scope>
    <source>
        <strain evidence="1 2">BIOML-A5</strain>
    </source>
</reference>
<proteinExistence type="predicted"/>
<name>A0A6I2RBA0_FLAPL</name>
<gene>
    <name evidence="1" type="primary">mobC</name>
    <name evidence="1" type="ORF">GKE90_04945</name>
</gene>
<dbReference type="RefSeq" id="WP_154250158.1">
    <property type="nucleotide sequence ID" value="NZ_JADMVC010000009.1"/>
</dbReference>
<organism evidence="1 2">
    <name type="scientific">Flavonifractor plautii</name>
    <name type="common">Fusobacterium plautii</name>
    <dbReference type="NCBI Taxonomy" id="292800"/>
    <lineage>
        <taxon>Bacteria</taxon>
        <taxon>Bacillati</taxon>
        <taxon>Bacillota</taxon>
        <taxon>Clostridia</taxon>
        <taxon>Eubacteriales</taxon>
        <taxon>Oscillospiraceae</taxon>
        <taxon>Flavonifractor</taxon>
    </lineage>
</organism>